<dbReference type="InterPro" id="IPR026869">
    <property type="entry name" value="EgtC-like"/>
</dbReference>
<name>A0A1G6A371_EUBOX</name>
<dbReference type="STRING" id="1732.SAMN02910417_00168"/>
<dbReference type="PANTHER" id="PTHR42824">
    <property type="entry name" value="GLUTAMINE AMIDOTRANSFERASE"/>
    <property type="match status" value="1"/>
</dbReference>
<organism evidence="3 4">
    <name type="scientific">Eubacterium oxidoreducens</name>
    <dbReference type="NCBI Taxonomy" id="1732"/>
    <lineage>
        <taxon>Bacteria</taxon>
        <taxon>Bacillati</taxon>
        <taxon>Bacillota</taxon>
        <taxon>Clostridia</taxon>
        <taxon>Eubacteriales</taxon>
        <taxon>Eubacteriaceae</taxon>
        <taxon>Eubacterium</taxon>
    </lineage>
</organism>
<dbReference type="RefSeq" id="WP_090171048.1">
    <property type="nucleotide sequence ID" value="NZ_FMXR01000004.1"/>
</dbReference>
<keyword evidence="1 3" id="KW-0315">Glutamine amidotransferase</keyword>
<keyword evidence="3" id="KW-0808">Transferase</keyword>
<accession>A0A1G6A371</accession>
<proteinExistence type="predicted"/>
<evidence type="ECO:0000259" key="2">
    <source>
        <dbReference type="PROSITE" id="PS51278"/>
    </source>
</evidence>
<sequence length="257" mass="30219">MCELFAYSSENSSTVINNYLKEFYGRSNTNPHGWGFAVLNGNEAVIEKEPMQATKSNYLKERLSQPIAEKNVFAHIRYATIGNIEFRNCHPFSKKDNRGRRWTLIHNGTIFDYPPLHKYVKLQKGDTDSERILLYLIDKINQTETGDKTLNSKERFTIIDCLIGNMAKGNKLNLVLYDGEYTYIHTNYRDSLYYLQKQGEIFFATYPFTNEEWQPVPFTRLLIYKDGKLVYEGQNHNNEYLDSEENMKFIYQIFSEL</sequence>
<evidence type="ECO:0000256" key="1">
    <source>
        <dbReference type="ARBA" id="ARBA00022962"/>
    </source>
</evidence>
<feature type="domain" description="Glutamine amidotransferase type-2" evidence="2">
    <location>
        <begin position="2"/>
        <end position="257"/>
    </location>
</feature>
<protein>
    <submittedName>
        <fullName evidence="3">Glutamine amidotransferase</fullName>
    </submittedName>
</protein>
<gene>
    <name evidence="3" type="ORF">SAMN02910417_00168</name>
</gene>
<dbReference type="InterPro" id="IPR017932">
    <property type="entry name" value="GATase_2_dom"/>
</dbReference>
<dbReference type="Gene3D" id="3.60.20.10">
    <property type="entry name" value="Glutamine Phosphoribosylpyrophosphate, subunit 1, domain 1"/>
    <property type="match status" value="1"/>
</dbReference>
<dbReference type="EMBL" id="FMXR01000004">
    <property type="protein sequence ID" value="SDB02443.1"/>
    <property type="molecule type" value="Genomic_DNA"/>
</dbReference>
<dbReference type="Pfam" id="PF13230">
    <property type="entry name" value="GATase_4"/>
    <property type="match status" value="1"/>
</dbReference>
<evidence type="ECO:0000313" key="3">
    <source>
        <dbReference type="EMBL" id="SDB02443.1"/>
    </source>
</evidence>
<dbReference type="SUPFAM" id="SSF56235">
    <property type="entry name" value="N-terminal nucleophile aminohydrolases (Ntn hydrolases)"/>
    <property type="match status" value="1"/>
</dbReference>
<dbReference type="CDD" id="cd01908">
    <property type="entry name" value="YafJ"/>
    <property type="match status" value="1"/>
</dbReference>
<keyword evidence="4" id="KW-1185">Reference proteome</keyword>
<dbReference type="Proteomes" id="UP000199228">
    <property type="component" value="Unassembled WGS sequence"/>
</dbReference>
<dbReference type="GO" id="GO:0016740">
    <property type="term" value="F:transferase activity"/>
    <property type="evidence" value="ECO:0007669"/>
    <property type="project" value="UniProtKB-KW"/>
</dbReference>
<reference evidence="3 4" key="1">
    <citation type="submission" date="2016-10" db="EMBL/GenBank/DDBJ databases">
        <authorList>
            <person name="de Groot N.N."/>
        </authorList>
    </citation>
    <scope>NUCLEOTIDE SEQUENCE [LARGE SCALE GENOMIC DNA]</scope>
    <source>
        <strain evidence="3 4">DSM 3217</strain>
    </source>
</reference>
<dbReference type="PROSITE" id="PS51278">
    <property type="entry name" value="GATASE_TYPE_2"/>
    <property type="match status" value="1"/>
</dbReference>
<dbReference type="PANTHER" id="PTHR42824:SF1">
    <property type="entry name" value="GLUTAMINE AMIDOTRANSFERASE YAFJ-RELATED"/>
    <property type="match status" value="1"/>
</dbReference>
<dbReference type="InterPro" id="IPR029055">
    <property type="entry name" value="Ntn_hydrolases_N"/>
</dbReference>
<evidence type="ECO:0000313" key="4">
    <source>
        <dbReference type="Proteomes" id="UP000199228"/>
    </source>
</evidence>
<dbReference type="AlphaFoldDB" id="A0A1G6A371"/>
<dbReference type="OrthoDB" id="321954at2"/>